<evidence type="ECO:0000313" key="2">
    <source>
        <dbReference type="Proteomes" id="UP001140513"/>
    </source>
</evidence>
<sequence length="273" mass="30929">MNMGLNKYRDTVASVTEANAESLLAFSVTATAWVLFTTAEDFYTLLHPLHDSGQGLNSDATIQSLVATTSKVLRLLRGVLVILVPCWNLIVNGVLKDVAERDWWPYPVPATPEAIEDDKRLRDIENMWTRSDRPYEYRFDTLRQVLKDLRDNFARVSQLTVTDKAKQTRYGKLVDWTSVLTWPIQLPLAFVEFVEARQPEAWVLLAHYAILPDKVEDVFWLKDLAPNIVSAAALVLGEHMRSLIEWPAEVVGVDLGPLYSTHGHKPRVTSTTE</sequence>
<protein>
    <submittedName>
        <fullName evidence="1">Uncharacterized protein</fullName>
    </submittedName>
</protein>
<evidence type="ECO:0000313" key="1">
    <source>
        <dbReference type="EMBL" id="KAJ4360130.1"/>
    </source>
</evidence>
<dbReference type="RefSeq" id="XP_056076332.1">
    <property type="nucleotide sequence ID" value="XM_056209510.1"/>
</dbReference>
<comment type="caution">
    <text evidence="1">The sequence shown here is derived from an EMBL/GenBank/DDBJ whole genome shotgun (WGS) entry which is preliminary data.</text>
</comment>
<reference evidence="1" key="1">
    <citation type="submission" date="2022-10" db="EMBL/GenBank/DDBJ databases">
        <title>Tapping the CABI collections for fungal endophytes: first genome assemblies for Collariella, Neodidymelliopsis, Ascochyta clinopodiicola, Didymella pomorum, Didymosphaeria variabile, Neocosmospora piperis and Neocucurbitaria cava.</title>
        <authorList>
            <person name="Hill R."/>
        </authorList>
    </citation>
    <scope>NUCLEOTIDE SEQUENCE</scope>
    <source>
        <strain evidence="1">IMI 356815</strain>
    </source>
</reference>
<dbReference type="GO" id="GO:0001228">
    <property type="term" value="F:DNA-binding transcription activator activity, RNA polymerase II-specific"/>
    <property type="evidence" value="ECO:0007669"/>
    <property type="project" value="TreeGrafter"/>
</dbReference>
<dbReference type="InterPro" id="IPR053157">
    <property type="entry name" value="Sterol_Uptake_Regulator"/>
</dbReference>
<dbReference type="AlphaFoldDB" id="A0A9W8XWM3"/>
<dbReference type="PANTHER" id="PTHR47784">
    <property type="entry name" value="STEROL UPTAKE CONTROL PROTEIN 2"/>
    <property type="match status" value="1"/>
</dbReference>
<accession>A0A9W8XWM3</accession>
<dbReference type="OrthoDB" id="5386330at2759"/>
<organism evidence="1 2">
    <name type="scientific">Didymosphaeria variabile</name>
    <dbReference type="NCBI Taxonomy" id="1932322"/>
    <lineage>
        <taxon>Eukaryota</taxon>
        <taxon>Fungi</taxon>
        <taxon>Dikarya</taxon>
        <taxon>Ascomycota</taxon>
        <taxon>Pezizomycotina</taxon>
        <taxon>Dothideomycetes</taxon>
        <taxon>Pleosporomycetidae</taxon>
        <taxon>Pleosporales</taxon>
        <taxon>Massarineae</taxon>
        <taxon>Didymosphaeriaceae</taxon>
        <taxon>Didymosphaeria</taxon>
    </lineage>
</organism>
<name>A0A9W8XWM3_9PLEO</name>
<dbReference type="GeneID" id="80904220"/>
<gene>
    <name evidence="1" type="ORF">N0V89_000690</name>
</gene>
<dbReference type="PANTHER" id="PTHR47784:SF5">
    <property type="entry name" value="STEROL UPTAKE CONTROL PROTEIN 2"/>
    <property type="match status" value="1"/>
</dbReference>
<dbReference type="Proteomes" id="UP001140513">
    <property type="component" value="Unassembled WGS sequence"/>
</dbReference>
<dbReference type="EMBL" id="JAPEUX010000001">
    <property type="protein sequence ID" value="KAJ4360130.1"/>
    <property type="molecule type" value="Genomic_DNA"/>
</dbReference>
<keyword evidence="2" id="KW-1185">Reference proteome</keyword>
<proteinExistence type="predicted"/>